<comment type="caution">
    <text evidence="1">The sequence shown here is derived from an EMBL/GenBank/DDBJ whole genome shotgun (WGS) entry which is preliminary data.</text>
</comment>
<evidence type="ECO:0000313" key="1">
    <source>
        <dbReference type="EMBL" id="EHM52418.1"/>
    </source>
</evidence>
<protein>
    <submittedName>
        <fullName evidence="1">Uncharacterized protein</fullName>
    </submittedName>
</protein>
<reference evidence="1 2" key="1">
    <citation type="submission" date="2011-08" db="EMBL/GenBank/DDBJ databases">
        <authorList>
            <person name="Weinstock G."/>
            <person name="Sodergren E."/>
            <person name="Clifton S."/>
            <person name="Fulton L."/>
            <person name="Fulton B."/>
            <person name="Courtney L."/>
            <person name="Fronick C."/>
            <person name="Harrison M."/>
            <person name="Strong C."/>
            <person name="Farmer C."/>
            <person name="Delahaunty K."/>
            <person name="Markovic C."/>
            <person name="Hall O."/>
            <person name="Minx P."/>
            <person name="Tomlinson C."/>
            <person name="Mitreva M."/>
            <person name="Hou S."/>
            <person name="Chen J."/>
            <person name="Wollam A."/>
            <person name="Pepin K.H."/>
            <person name="Johnson M."/>
            <person name="Bhonagiri V."/>
            <person name="Zhang X."/>
            <person name="Suruliraj S."/>
            <person name="Warren W."/>
            <person name="Chinwalla A."/>
            <person name="Mardis E.R."/>
            <person name="Wilson R.K."/>
        </authorList>
    </citation>
    <scope>NUCLEOTIDE SEQUENCE [LARGE SCALE GENOMIC DNA]</scope>
    <source>
        <strain evidence="1 2">F0432</strain>
    </source>
</reference>
<organism evidence="1 2">
    <name type="scientific">Cardiobacterium valvarum F0432</name>
    <dbReference type="NCBI Taxonomy" id="797473"/>
    <lineage>
        <taxon>Bacteria</taxon>
        <taxon>Pseudomonadati</taxon>
        <taxon>Pseudomonadota</taxon>
        <taxon>Gammaproteobacteria</taxon>
        <taxon>Cardiobacteriales</taxon>
        <taxon>Cardiobacteriaceae</taxon>
        <taxon>Cardiobacterium</taxon>
    </lineage>
</organism>
<name>G9ZHT8_9GAMM</name>
<sequence length="46" mass="4740">MIAVANLQRMLSICGLLVAFLSSMLHSACSGAFPSGTARMQARVGA</sequence>
<dbReference type="HOGENOM" id="CLU_3181599_0_0_6"/>
<gene>
    <name evidence="1" type="ORF">HMPREF9080_02346</name>
</gene>
<proteinExistence type="predicted"/>
<evidence type="ECO:0000313" key="2">
    <source>
        <dbReference type="Proteomes" id="UP000004750"/>
    </source>
</evidence>
<accession>G9ZHT8</accession>
<dbReference type="STRING" id="797473.HMPREF9080_02346"/>
<dbReference type="AlphaFoldDB" id="G9ZHT8"/>
<dbReference type="Proteomes" id="UP000004750">
    <property type="component" value="Unassembled WGS sequence"/>
</dbReference>
<dbReference type="EMBL" id="AGCM01000136">
    <property type="protein sequence ID" value="EHM52418.1"/>
    <property type="molecule type" value="Genomic_DNA"/>
</dbReference>